<protein>
    <recommendedName>
        <fullName evidence="4">Transposase</fullName>
    </recommendedName>
</protein>
<dbReference type="EMBL" id="CP019630">
    <property type="protein sequence ID" value="AQQ04192.1"/>
    <property type="molecule type" value="Genomic_DNA"/>
</dbReference>
<sequence length="70" mass="7662">MDRILTEITVVFSHNRRQTGAVKVILTLFFCGVAKALLPAETAASRGGKGSSLRWGRETLFQGLSALVKW</sequence>
<dbReference type="Proteomes" id="UP000188174">
    <property type="component" value="Chromosome"/>
</dbReference>
<name>A0ABM6I1W4_9HYPH</name>
<evidence type="ECO:0008006" key="4">
    <source>
        <dbReference type="Google" id="ProtNLM"/>
    </source>
</evidence>
<keyword evidence="1" id="KW-1133">Transmembrane helix</keyword>
<keyword evidence="3" id="KW-1185">Reference proteome</keyword>
<reference evidence="2 3" key="1">
    <citation type="submission" date="2017-02" db="EMBL/GenBank/DDBJ databases">
        <authorList>
            <person name="Jeong S."/>
        </authorList>
    </citation>
    <scope>NUCLEOTIDE SEQUENCE [LARGE SCALE GENOMIC DNA]</scope>
    <source>
        <strain evidence="2 3">RMAR6-6</strain>
    </source>
</reference>
<evidence type="ECO:0000313" key="3">
    <source>
        <dbReference type="Proteomes" id="UP000188174"/>
    </source>
</evidence>
<keyword evidence="1" id="KW-0812">Transmembrane</keyword>
<evidence type="ECO:0000256" key="1">
    <source>
        <dbReference type="SAM" id="Phobius"/>
    </source>
</evidence>
<accession>A0ABM6I1W4</accession>
<proteinExistence type="predicted"/>
<keyword evidence="1" id="KW-0472">Membrane</keyword>
<evidence type="ECO:0000313" key="2">
    <source>
        <dbReference type="EMBL" id="AQQ04192.1"/>
    </source>
</evidence>
<organism evidence="2 3">
    <name type="scientific">Roseibium algicola</name>
    <dbReference type="NCBI Taxonomy" id="2857014"/>
    <lineage>
        <taxon>Bacteria</taxon>
        <taxon>Pseudomonadati</taxon>
        <taxon>Pseudomonadota</taxon>
        <taxon>Alphaproteobacteria</taxon>
        <taxon>Hyphomicrobiales</taxon>
        <taxon>Stappiaceae</taxon>
        <taxon>Roseibium</taxon>
    </lineage>
</organism>
<feature type="transmembrane region" description="Helical" evidence="1">
    <location>
        <begin position="20"/>
        <end position="38"/>
    </location>
</feature>
<gene>
    <name evidence="2" type="ORF">B0E33_11855</name>
</gene>